<keyword evidence="1" id="KW-0812">Transmembrane</keyword>
<organism evidence="2 3">
    <name type="scientific">Acanthosepion pharaonis</name>
    <name type="common">Pharaoh cuttlefish</name>
    <name type="synonym">Sepia pharaonis</name>
    <dbReference type="NCBI Taxonomy" id="158019"/>
    <lineage>
        <taxon>Eukaryota</taxon>
        <taxon>Metazoa</taxon>
        <taxon>Spiralia</taxon>
        <taxon>Lophotrochozoa</taxon>
        <taxon>Mollusca</taxon>
        <taxon>Cephalopoda</taxon>
        <taxon>Coleoidea</taxon>
        <taxon>Decapodiformes</taxon>
        <taxon>Sepiida</taxon>
        <taxon>Sepiina</taxon>
        <taxon>Sepiidae</taxon>
        <taxon>Acanthosepion</taxon>
    </lineage>
</organism>
<evidence type="ECO:0000256" key="1">
    <source>
        <dbReference type="SAM" id="Phobius"/>
    </source>
</evidence>
<accession>A0A812EBN4</accession>
<feature type="transmembrane region" description="Helical" evidence="1">
    <location>
        <begin position="116"/>
        <end position="139"/>
    </location>
</feature>
<evidence type="ECO:0000313" key="3">
    <source>
        <dbReference type="Proteomes" id="UP000597762"/>
    </source>
</evidence>
<reference evidence="2" key="1">
    <citation type="submission" date="2021-01" db="EMBL/GenBank/DDBJ databases">
        <authorList>
            <person name="Li R."/>
            <person name="Bekaert M."/>
        </authorList>
    </citation>
    <scope>NUCLEOTIDE SEQUENCE</scope>
    <source>
        <strain evidence="2">Farmed</strain>
    </source>
</reference>
<protein>
    <submittedName>
        <fullName evidence="2">ADGRL3</fullName>
    </submittedName>
</protein>
<sequence>MVFSLIILSSLFYQLSLHFCSWYSLLILFFSFINCLFTFCLWYSLFDSCFILFYQLSLPFLLMILSFGFLLSSLLLTVSSLFAHGTLFWILDFFSFINCLFTFCLWYSLLDSCFLLFYQLSLHILLMVFSFGFLLSSLLSTVSSLFAYGTLFWSLVFSLLSTVSSLFAYYGILFFDSCSFFSSRFLLSFINYLFTFCLWYSLLILLSSLLSTVSSHGTLFLLFMSLLF</sequence>
<feature type="transmembrane region" description="Helical" evidence="1">
    <location>
        <begin position="58"/>
        <end position="82"/>
    </location>
</feature>
<name>A0A812EBN4_ACAPH</name>
<keyword evidence="1" id="KW-0472">Membrane</keyword>
<comment type="caution">
    <text evidence="2">The sequence shown here is derived from an EMBL/GenBank/DDBJ whole genome shotgun (WGS) entry which is preliminary data.</text>
</comment>
<gene>
    <name evidence="2" type="ORF">SPHA_71998</name>
</gene>
<dbReference type="AlphaFoldDB" id="A0A812EBN4"/>
<dbReference type="Proteomes" id="UP000597762">
    <property type="component" value="Unassembled WGS sequence"/>
</dbReference>
<keyword evidence="3" id="KW-1185">Reference proteome</keyword>
<dbReference type="EMBL" id="CAHIKZ030005285">
    <property type="protein sequence ID" value="CAE1322003.1"/>
    <property type="molecule type" value="Genomic_DNA"/>
</dbReference>
<feature type="transmembrane region" description="Helical" evidence="1">
    <location>
        <begin position="185"/>
        <end position="203"/>
    </location>
</feature>
<keyword evidence="1" id="KW-1133">Transmembrane helix</keyword>
<feature type="transmembrane region" description="Helical" evidence="1">
    <location>
        <begin position="88"/>
        <end position="109"/>
    </location>
</feature>
<feature type="transmembrane region" description="Helical" evidence="1">
    <location>
        <begin position="26"/>
        <end position="46"/>
    </location>
</feature>
<evidence type="ECO:0000313" key="2">
    <source>
        <dbReference type="EMBL" id="CAE1322003.1"/>
    </source>
</evidence>
<feature type="transmembrane region" description="Helical" evidence="1">
    <location>
        <begin position="151"/>
        <end position="173"/>
    </location>
</feature>
<proteinExistence type="predicted"/>